<dbReference type="SUPFAM" id="SSF52540">
    <property type="entry name" value="P-loop containing nucleoside triphosphate hydrolases"/>
    <property type="match status" value="1"/>
</dbReference>
<evidence type="ECO:0000259" key="1">
    <source>
        <dbReference type="Pfam" id="PF12705"/>
    </source>
</evidence>
<protein>
    <submittedName>
        <fullName evidence="2">Double-strand break repair protein AddB</fullName>
    </submittedName>
</protein>
<comment type="caution">
    <text evidence="2">The sequence shown here is derived from an EMBL/GenBank/DDBJ whole genome shotgun (WGS) entry which is preliminary data.</text>
</comment>
<dbReference type="Proteomes" id="UP001559025">
    <property type="component" value="Unassembled WGS sequence"/>
</dbReference>
<dbReference type="RefSeq" id="WP_368801386.1">
    <property type="nucleotide sequence ID" value="NZ_JAZHFV010000001.1"/>
</dbReference>
<dbReference type="Pfam" id="PF12705">
    <property type="entry name" value="PDDEXK_1"/>
    <property type="match status" value="1"/>
</dbReference>
<organism evidence="2 3">
    <name type="scientific">Neoaquamicrobium sediminum</name>
    <dbReference type="NCBI Taxonomy" id="1849104"/>
    <lineage>
        <taxon>Bacteria</taxon>
        <taxon>Pseudomonadati</taxon>
        <taxon>Pseudomonadota</taxon>
        <taxon>Alphaproteobacteria</taxon>
        <taxon>Hyphomicrobiales</taxon>
        <taxon>Phyllobacteriaceae</taxon>
        <taxon>Neoaquamicrobium</taxon>
    </lineage>
</organism>
<feature type="domain" description="PD-(D/E)XK endonuclease-like" evidence="1">
    <location>
        <begin position="756"/>
        <end position="990"/>
    </location>
</feature>
<accession>A0ABV3WNV8</accession>
<name>A0ABV3WNV8_9HYPH</name>
<keyword evidence="3" id="KW-1185">Reference proteome</keyword>
<sequence>MTGRPAPRVFTIPPGQPFLPTLADAILSGRLVPGFAVDGDPLKLASATIYLPTRRAARALRSAFVDRLGGVSAILPTIRPLGEFDEDAAIFEGGQADELTLAPPIEPLDRILLLSPLVQAWKRRLPAHVAALFDEEVVVPASLADAIWLARDLAALMDEIETGGAEWNRLTQLVPEDLANWWQVTLEFLQIVTGAWPDLLRERDRSNPAAHRNATILAEAERLAGNPPVGPVIAAGSTGSIPATAQLLAAISRLPQGAVVLPGLDLVLDEASWREIGRPDSPPASFGHPQAGLKKLLGVLGLGRDHVVEVATSLPFVAARIAAVNEALRPAETTDAWIRNRDAATPEAFEGVRLVEAANEREEALAIAVALRLAIADGNRSAALVTGDRELARRVAGELRRFGIEADDSGGTPLVLTPPASLFRLMLQTAFTPGDPVSIMALLKHPLLRAGLGRERVRDGSETIDLIALRGGTGRPDIASLGADFERQFEERRANPRKPPWLARLRGDQVDAAQLLLVKVAEAMTALSALRGNDVPIAALVRASVECFEALGRDADGSLTELYRGDAGEAFASFLRSLAGTSVSLDVEAGQWPDVFEALIAGATVKPSVTGDSRIAIWGALEARLQSVDTLVIGGLNEGSWPRKAEPDPFMSRFMKAGMELEPPERRIGQAAHDFVMAMGAPEVVLSRAARAGDAPALASRWLQRLKTFAGEEAVESMAARGRTLLEWARELDKAEPVPFAPRPSPKPPLALRPQRFSVTEIETLRRDAYAVYARRILKLEPLEPLLRDPGAAERGTLFHDIVHAFAMSGTDPFAPEAEASLIEIGRELFDRAALPADIDAVWWPRFVRMASHFIVWERGRPPGIKGRLAEVKADATPVGVTGISLSGRADRIDLRAAGMADIIDFKTGSPPSKAQAHTLLSPQLALEGALLMRGAFADAGAATPAELAHVRMKANGEVIEESILEYNRQVKSADQLSTEAWERLERLLAYYGSETTGYLSRALPFREGDTSGDYDHLARVLEWSAGGDGPGDGSEGE</sequence>
<dbReference type="EMBL" id="JAZHFV010000001">
    <property type="protein sequence ID" value="MEX4005996.1"/>
    <property type="molecule type" value="Genomic_DNA"/>
</dbReference>
<dbReference type="InterPro" id="IPR027417">
    <property type="entry name" value="P-loop_NTPase"/>
</dbReference>
<proteinExistence type="predicted"/>
<dbReference type="InterPro" id="IPR038726">
    <property type="entry name" value="PDDEXK_AddAB-type"/>
</dbReference>
<evidence type="ECO:0000313" key="3">
    <source>
        <dbReference type="Proteomes" id="UP001559025"/>
    </source>
</evidence>
<dbReference type="InterPro" id="IPR014153">
    <property type="entry name" value="Ds_break_AddB"/>
</dbReference>
<gene>
    <name evidence="2" type="primary">addB</name>
    <name evidence="2" type="ORF">V1479_01695</name>
</gene>
<evidence type="ECO:0000313" key="2">
    <source>
        <dbReference type="EMBL" id="MEX4005996.1"/>
    </source>
</evidence>
<reference evidence="2 3" key="1">
    <citation type="submission" date="2024-01" db="EMBL/GenBank/DDBJ databases">
        <title>New evidence supports the origin of RcGTA from prophage.</title>
        <authorList>
            <person name="Xu Y."/>
            <person name="Liu B."/>
            <person name="Chen F."/>
        </authorList>
    </citation>
    <scope>NUCLEOTIDE SEQUENCE [LARGE SCALE GENOMIC DNA]</scope>
    <source>
        <strain evidence="2 3">CBW1107-2</strain>
    </source>
</reference>
<dbReference type="NCBIfam" id="TIGR02786">
    <property type="entry name" value="addB_alphas"/>
    <property type="match status" value="1"/>
</dbReference>